<evidence type="ECO:0000256" key="4">
    <source>
        <dbReference type="ARBA" id="ARBA00023141"/>
    </source>
</evidence>
<feature type="binding site" evidence="5">
    <location>
        <position position="78"/>
    </location>
    <ligand>
        <name>5-phospho-alpha-D-ribose 1-diphosphate</name>
        <dbReference type="ChEBI" id="CHEBI:58017"/>
    </ligand>
</feature>
<evidence type="ECO:0000256" key="5">
    <source>
        <dbReference type="HAMAP-Rule" id="MF_00211"/>
    </source>
</evidence>
<proteinExistence type="inferred from homology"/>
<evidence type="ECO:0000259" key="7">
    <source>
        <dbReference type="Pfam" id="PF02885"/>
    </source>
</evidence>
<feature type="binding site" evidence="5">
    <location>
        <begin position="106"/>
        <end position="114"/>
    </location>
    <ligand>
        <name>5-phospho-alpha-D-ribose 1-diphosphate</name>
        <dbReference type="ChEBI" id="CHEBI:58017"/>
    </ligand>
</feature>
<gene>
    <name evidence="8" type="primary">trpD_1</name>
    <name evidence="5" type="synonym">trpD</name>
    <name evidence="8" type="ORF">GCM10009799_02530</name>
</gene>
<dbReference type="RefSeq" id="WP_344159569.1">
    <property type="nucleotide sequence ID" value="NZ_BAAAPC010000001.1"/>
</dbReference>
<dbReference type="SUPFAM" id="SSF52418">
    <property type="entry name" value="Nucleoside phosphorylase/phosphoribosyltransferase catalytic domain"/>
    <property type="match status" value="1"/>
</dbReference>
<dbReference type="EMBL" id="BAAAPC010000001">
    <property type="protein sequence ID" value="GAA1980946.1"/>
    <property type="molecule type" value="Genomic_DNA"/>
</dbReference>
<dbReference type="Pfam" id="PF00591">
    <property type="entry name" value="Glycos_transf_3"/>
    <property type="match status" value="1"/>
</dbReference>
<evidence type="ECO:0000313" key="8">
    <source>
        <dbReference type="EMBL" id="GAA1980946.1"/>
    </source>
</evidence>
<dbReference type="Gene3D" id="3.40.1030.10">
    <property type="entry name" value="Nucleoside phosphorylase/phosphoribosyltransferase catalytic domain"/>
    <property type="match status" value="1"/>
</dbReference>
<feature type="binding site" evidence="5">
    <location>
        <position position="118"/>
    </location>
    <ligand>
        <name>5-phospho-alpha-D-ribose 1-diphosphate</name>
        <dbReference type="ChEBI" id="CHEBI:58017"/>
    </ligand>
</feature>
<feature type="binding site" evidence="5">
    <location>
        <position position="90"/>
    </location>
    <ligand>
        <name>Mg(2+)</name>
        <dbReference type="ChEBI" id="CHEBI:18420"/>
        <label>1</label>
    </ligand>
</feature>
<organism evidence="8 9">
    <name type="scientific">Nocardiopsis rhodophaea</name>
    <dbReference type="NCBI Taxonomy" id="280238"/>
    <lineage>
        <taxon>Bacteria</taxon>
        <taxon>Bacillati</taxon>
        <taxon>Actinomycetota</taxon>
        <taxon>Actinomycetes</taxon>
        <taxon>Streptosporangiales</taxon>
        <taxon>Nocardiopsidaceae</taxon>
        <taxon>Nocardiopsis</taxon>
    </lineage>
</organism>
<comment type="function">
    <text evidence="5">Catalyzes the transfer of the phosphoribosyl group of 5-phosphorylribose-1-pyrophosphate (PRPP) to anthranilate to yield N-(5'-phosphoribosyl)-anthranilate (PRA).</text>
</comment>
<keyword evidence="5" id="KW-0479">Metal-binding</keyword>
<comment type="caution">
    <text evidence="8">The sequence shown here is derived from an EMBL/GenBank/DDBJ whole genome shotgun (WGS) entry which is preliminary data.</text>
</comment>
<comment type="subunit">
    <text evidence="5">Homodimer.</text>
</comment>
<feature type="domain" description="Glycosyl transferase family 3 N-terminal" evidence="7">
    <location>
        <begin position="3"/>
        <end position="64"/>
    </location>
</feature>
<evidence type="ECO:0000313" key="9">
    <source>
        <dbReference type="Proteomes" id="UP001501585"/>
    </source>
</evidence>
<keyword evidence="5" id="KW-0028">Amino-acid biosynthesis</keyword>
<dbReference type="HAMAP" id="MF_00211">
    <property type="entry name" value="TrpD"/>
    <property type="match status" value="1"/>
</dbReference>
<dbReference type="Gene3D" id="1.20.970.10">
    <property type="entry name" value="Transferase, Pyrimidine Nucleoside Phosphorylase, Chain C"/>
    <property type="match status" value="1"/>
</dbReference>
<keyword evidence="2 5" id="KW-0808">Transferase</keyword>
<dbReference type="SUPFAM" id="SSF47648">
    <property type="entry name" value="Nucleoside phosphorylase/phosphoribosyltransferase N-terminal domain"/>
    <property type="match status" value="1"/>
</dbReference>
<evidence type="ECO:0000256" key="1">
    <source>
        <dbReference type="ARBA" id="ARBA00022676"/>
    </source>
</evidence>
<feature type="binding site" evidence="5">
    <location>
        <position position="223"/>
    </location>
    <ligand>
        <name>Mg(2+)</name>
        <dbReference type="ChEBI" id="CHEBI:18420"/>
        <label>2</label>
    </ligand>
</feature>
<dbReference type="InterPro" id="IPR036320">
    <property type="entry name" value="Glycosyl_Trfase_fam3_N_dom_sf"/>
</dbReference>
<keyword evidence="1 5" id="KW-0328">Glycosyltransferase</keyword>
<evidence type="ECO:0000259" key="6">
    <source>
        <dbReference type="Pfam" id="PF00591"/>
    </source>
</evidence>
<feature type="domain" description="Glycosyl transferase family 3" evidence="6">
    <location>
        <begin position="71"/>
        <end position="321"/>
    </location>
</feature>
<dbReference type="Pfam" id="PF02885">
    <property type="entry name" value="Glycos_trans_3N"/>
    <property type="match status" value="1"/>
</dbReference>
<dbReference type="InterPro" id="IPR017459">
    <property type="entry name" value="Glycosyl_Trfase_fam3_N_dom"/>
</dbReference>
<dbReference type="EC" id="2.4.2.18" evidence="5"/>
<dbReference type="PANTHER" id="PTHR43285:SF2">
    <property type="entry name" value="ANTHRANILATE PHOSPHORIBOSYLTRANSFERASE"/>
    <property type="match status" value="1"/>
</dbReference>
<dbReference type="NCBIfam" id="TIGR01245">
    <property type="entry name" value="trpD"/>
    <property type="match status" value="1"/>
</dbReference>
<keyword evidence="5" id="KW-0460">Magnesium</keyword>
<dbReference type="Proteomes" id="UP001501585">
    <property type="component" value="Unassembled WGS sequence"/>
</dbReference>
<comment type="similarity">
    <text evidence="5">Belongs to the anthranilate phosphoribosyltransferase family.</text>
</comment>
<dbReference type="PANTHER" id="PTHR43285">
    <property type="entry name" value="ANTHRANILATE PHOSPHORIBOSYLTRANSFERASE"/>
    <property type="match status" value="1"/>
</dbReference>
<name>A0ABN2S5W5_9ACTN</name>
<feature type="binding site" evidence="5">
    <location>
        <position position="164"/>
    </location>
    <ligand>
        <name>anthranilate</name>
        <dbReference type="ChEBI" id="CHEBI:16567"/>
        <label>2</label>
    </ligand>
</feature>
<keyword evidence="9" id="KW-1185">Reference proteome</keyword>
<feature type="binding site" evidence="5">
    <location>
        <begin position="88"/>
        <end position="91"/>
    </location>
    <ligand>
        <name>5-phospho-alpha-D-ribose 1-diphosphate</name>
        <dbReference type="ChEBI" id="CHEBI:58017"/>
    </ligand>
</feature>
<dbReference type="InterPro" id="IPR035902">
    <property type="entry name" value="Nuc_phospho_transferase"/>
</dbReference>
<feature type="binding site" evidence="5">
    <location>
        <position position="224"/>
    </location>
    <ligand>
        <name>Mg(2+)</name>
        <dbReference type="ChEBI" id="CHEBI:18420"/>
        <label>1</label>
    </ligand>
</feature>
<comment type="catalytic activity">
    <reaction evidence="5">
        <text>N-(5-phospho-beta-D-ribosyl)anthranilate + diphosphate = 5-phospho-alpha-D-ribose 1-diphosphate + anthranilate</text>
        <dbReference type="Rhea" id="RHEA:11768"/>
        <dbReference type="ChEBI" id="CHEBI:16567"/>
        <dbReference type="ChEBI" id="CHEBI:18277"/>
        <dbReference type="ChEBI" id="CHEBI:33019"/>
        <dbReference type="ChEBI" id="CHEBI:58017"/>
        <dbReference type="EC" id="2.4.2.18"/>
    </reaction>
</comment>
<feature type="binding site" evidence="5">
    <location>
        <position position="224"/>
    </location>
    <ligand>
        <name>Mg(2+)</name>
        <dbReference type="ChEBI" id="CHEBI:18420"/>
        <label>2</label>
    </ligand>
</feature>
<dbReference type="GO" id="GO:0016757">
    <property type="term" value="F:glycosyltransferase activity"/>
    <property type="evidence" value="ECO:0007669"/>
    <property type="project" value="UniProtKB-KW"/>
</dbReference>
<comment type="caution">
    <text evidence="5">Lacks conserved residue(s) required for the propagation of feature annotation.</text>
</comment>
<reference evidence="8 9" key="1">
    <citation type="journal article" date="2019" name="Int. J. Syst. Evol. Microbiol.">
        <title>The Global Catalogue of Microorganisms (GCM) 10K type strain sequencing project: providing services to taxonomists for standard genome sequencing and annotation.</title>
        <authorList>
            <consortium name="The Broad Institute Genomics Platform"/>
            <consortium name="The Broad Institute Genome Sequencing Center for Infectious Disease"/>
            <person name="Wu L."/>
            <person name="Ma J."/>
        </authorList>
    </citation>
    <scope>NUCLEOTIDE SEQUENCE [LARGE SCALE GENOMIC DNA]</scope>
    <source>
        <strain evidence="8 9">JCM 15313</strain>
    </source>
</reference>
<keyword evidence="3 5" id="KW-0822">Tryptophan biosynthesis</keyword>
<dbReference type="InterPro" id="IPR000312">
    <property type="entry name" value="Glycosyl_Trfase_fam3"/>
</dbReference>
<accession>A0ABN2S5W5</accession>
<comment type="pathway">
    <text evidence="5">Amino-acid biosynthesis; L-tryptophan biosynthesis; L-tryptophan from chorismate: step 2/5.</text>
</comment>
<feature type="binding site" evidence="5">
    <location>
        <begin position="81"/>
        <end position="82"/>
    </location>
    <ligand>
        <name>5-phospho-alpha-D-ribose 1-diphosphate</name>
        <dbReference type="ChEBI" id="CHEBI:58017"/>
    </ligand>
</feature>
<evidence type="ECO:0000256" key="3">
    <source>
        <dbReference type="ARBA" id="ARBA00022822"/>
    </source>
</evidence>
<keyword evidence="4 5" id="KW-0057">Aromatic amino acid biosynthesis</keyword>
<feature type="binding site" evidence="5">
    <location>
        <position position="86"/>
    </location>
    <ligand>
        <name>5-phospho-alpha-D-ribose 1-diphosphate</name>
        <dbReference type="ChEBI" id="CHEBI:58017"/>
    </ligand>
</feature>
<dbReference type="InterPro" id="IPR005940">
    <property type="entry name" value="Anthranilate_Pribosyl_Tfrase"/>
</dbReference>
<evidence type="ECO:0000256" key="2">
    <source>
        <dbReference type="ARBA" id="ARBA00022679"/>
    </source>
</evidence>
<protein>
    <recommendedName>
        <fullName evidence="5">Anthranilate phosphoribosyltransferase</fullName>
        <ecNumber evidence="5">2.4.2.18</ecNumber>
    </recommendedName>
</protein>
<feature type="binding site" evidence="5">
    <location>
        <position position="78"/>
    </location>
    <ligand>
        <name>anthranilate</name>
        <dbReference type="ChEBI" id="CHEBI:16567"/>
        <label>1</label>
    </ligand>
</feature>
<sequence>MREHIARVTRGEVLSEEQAYAAMRTMMSGTAAPAHIAAFASALSARGASVGELAGAARAARDHAVPVPFTPDVLDTCGTGGDGLDTFNISTAAALVAAAGGARVAKHGNRASSSGCGSADVLEELGVRVEGGPRDAARCLAASGIAFLFAPSFHPAFRHIVPVRRELGVRTVFNLLGPLCNPARARYMVMGVPAPELVAPMAEVLPRLGVERALVFHAEDGMDELSTGAPSAAAEVADGRVRHHRIDPSALGLIPAGPADLAGGSRAASAEVITSVLDGRRGPARDVVLLNAAAGLWIRGLAATLADGLGAAAHAVDSGAAADVLARLAAASRDRSLQGAV</sequence>
<comment type="cofactor">
    <cofactor evidence="5">
        <name>Mg(2+)</name>
        <dbReference type="ChEBI" id="CHEBI:18420"/>
    </cofactor>
    <text evidence="5">Binds 2 magnesium ions per monomer.</text>
</comment>
<feature type="binding site" evidence="5">
    <location>
        <position position="109"/>
    </location>
    <ligand>
        <name>anthranilate</name>
        <dbReference type="ChEBI" id="CHEBI:16567"/>
        <label>1</label>
    </ligand>
</feature>